<keyword evidence="2" id="KW-0472">Membrane</keyword>
<dbReference type="InterPro" id="IPR045338">
    <property type="entry name" value="DUF6535"/>
</dbReference>
<reference evidence="4" key="2">
    <citation type="submission" date="2020-11" db="EMBL/GenBank/DDBJ databases">
        <authorList>
            <consortium name="DOE Joint Genome Institute"/>
            <person name="Kuo A."/>
            <person name="Miyauchi S."/>
            <person name="Kiss E."/>
            <person name="Drula E."/>
            <person name="Kohler A."/>
            <person name="Sanchez-Garcia M."/>
            <person name="Andreopoulos B."/>
            <person name="Barry K.W."/>
            <person name="Bonito G."/>
            <person name="Buee M."/>
            <person name="Carver A."/>
            <person name="Chen C."/>
            <person name="Cichocki N."/>
            <person name="Clum A."/>
            <person name="Culley D."/>
            <person name="Crous P.W."/>
            <person name="Fauchery L."/>
            <person name="Girlanda M."/>
            <person name="Hayes R."/>
            <person name="Keri Z."/>
            <person name="Labutti K."/>
            <person name="Lipzen A."/>
            <person name="Lombard V."/>
            <person name="Magnuson J."/>
            <person name="Maillard F."/>
            <person name="Morin E."/>
            <person name="Murat C."/>
            <person name="Nolan M."/>
            <person name="Ohm R."/>
            <person name="Pangilinan J."/>
            <person name="Pereira M."/>
            <person name="Perotto S."/>
            <person name="Peter M."/>
            <person name="Riley R."/>
            <person name="Sitrit Y."/>
            <person name="Stielow B."/>
            <person name="Szollosi G."/>
            <person name="Zifcakova L."/>
            <person name="Stursova M."/>
            <person name="Spatafora J.W."/>
            <person name="Tedersoo L."/>
            <person name="Vaario L.-M."/>
            <person name="Yamada A."/>
            <person name="Yan M."/>
            <person name="Wang P."/>
            <person name="Xu J."/>
            <person name="Bruns T."/>
            <person name="Baldrian P."/>
            <person name="Vilgalys R."/>
            <person name="Henrissat B."/>
            <person name="Grigoriev I.V."/>
            <person name="Hibbett D."/>
            <person name="Nagy L.G."/>
            <person name="Martin F.M."/>
        </authorList>
    </citation>
    <scope>NUCLEOTIDE SEQUENCE</scope>
    <source>
        <strain evidence="4">UH-Tt-Lm1</strain>
    </source>
</reference>
<evidence type="ECO:0000259" key="3">
    <source>
        <dbReference type="Pfam" id="PF20153"/>
    </source>
</evidence>
<protein>
    <recommendedName>
        <fullName evidence="3">DUF6535 domain-containing protein</fullName>
    </recommendedName>
</protein>
<feature type="region of interest" description="Disordered" evidence="1">
    <location>
        <begin position="174"/>
        <end position="196"/>
    </location>
</feature>
<sequence length="196" mass="22348">MYVDEHAEVLWVWTWEILLAPGVVTIFTPVSVLRSSSGQQTHATRDPHNPQISSKTRRSNREKRRVVREDDEAGDDEDPSESMRIRVHWFARPALLGSIRQKRDALPNERALTLTSAMASRSHRQNENKEAAEYDRDFLEKYHDNLNTASISAGLFSAATATFIVGIQPQLSPDYRQNEFHGPHNGSQRHLEGPHQ</sequence>
<feature type="transmembrane region" description="Helical" evidence="2">
    <location>
        <begin position="12"/>
        <end position="33"/>
    </location>
</feature>
<gene>
    <name evidence="4" type="ORF">BJ322DRAFT_1170731</name>
</gene>
<name>A0A9P6HPJ5_9AGAM</name>
<evidence type="ECO:0000313" key="4">
    <source>
        <dbReference type="EMBL" id="KAF9790961.1"/>
    </source>
</evidence>
<feature type="compositionally biased region" description="Acidic residues" evidence="1">
    <location>
        <begin position="69"/>
        <end position="80"/>
    </location>
</feature>
<keyword evidence="2" id="KW-0812">Transmembrane</keyword>
<feature type="region of interest" description="Disordered" evidence="1">
    <location>
        <begin position="36"/>
        <end position="81"/>
    </location>
</feature>
<dbReference type="Pfam" id="PF20153">
    <property type="entry name" value="DUF6535"/>
    <property type="match status" value="1"/>
</dbReference>
<dbReference type="EMBL" id="WIUZ02000002">
    <property type="protein sequence ID" value="KAF9790961.1"/>
    <property type="molecule type" value="Genomic_DNA"/>
</dbReference>
<dbReference type="AlphaFoldDB" id="A0A9P6HPJ5"/>
<feature type="domain" description="DUF6535" evidence="3">
    <location>
        <begin position="128"/>
        <end position="177"/>
    </location>
</feature>
<feature type="compositionally biased region" description="Basic residues" evidence="1">
    <location>
        <begin position="55"/>
        <end position="66"/>
    </location>
</feature>
<dbReference type="OrthoDB" id="3221808at2759"/>
<keyword evidence="5" id="KW-1185">Reference proteome</keyword>
<dbReference type="Proteomes" id="UP000736335">
    <property type="component" value="Unassembled WGS sequence"/>
</dbReference>
<evidence type="ECO:0000256" key="2">
    <source>
        <dbReference type="SAM" id="Phobius"/>
    </source>
</evidence>
<reference evidence="4" key="1">
    <citation type="journal article" date="2020" name="Nat. Commun.">
        <title>Large-scale genome sequencing of mycorrhizal fungi provides insights into the early evolution of symbiotic traits.</title>
        <authorList>
            <person name="Miyauchi S."/>
            <person name="Kiss E."/>
            <person name="Kuo A."/>
            <person name="Drula E."/>
            <person name="Kohler A."/>
            <person name="Sanchez-Garcia M."/>
            <person name="Morin E."/>
            <person name="Andreopoulos B."/>
            <person name="Barry K.W."/>
            <person name="Bonito G."/>
            <person name="Buee M."/>
            <person name="Carver A."/>
            <person name="Chen C."/>
            <person name="Cichocki N."/>
            <person name="Clum A."/>
            <person name="Culley D."/>
            <person name="Crous P.W."/>
            <person name="Fauchery L."/>
            <person name="Girlanda M."/>
            <person name="Hayes R.D."/>
            <person name="Keri Z."/>
            <person name="LaButti K."/>
            <person name="Lipzen A."/>
            <person name="Lombard V."/>
            <person name="Magnuson J."/>
            <person name="Maillard F."/>
            <person name="Murat C."/>
            <person name="Nolan M."/>
            <person name="Ohm R.A."/>
            <person name="Pangilinan J."/>
            <person name="Pereira M.F."/>
            <person name="Perotto S."/>
            <person name="Peter M."/>
            <person name="Pfister S."/>
            <person name="Riley R."/>
            <person name="Sitrit Y."/>
            <person name="Stielow J.B."/>
            <person name="Szollosi G."/>
            <person name="Zifcakova L."/>
            <person name="Stursova M."/>
            <person name="Spatafora J.W."/>
            <person name="Tedersoo L."/>
            <person name="Vaario L.M."/>
            <person name="Yamada A."/>
            <person name="Yan M."/>
            <person name="Wang P."/>
            <person name="Xu J."/>
            <person name="Bruns T."/>
            <person name="Baldrian P."/>
            <person name="Vilgalys R."/>
            <person name="Dunand C."/>
            <person name="Henrissat B."/>
            <person name="Grigoriev I.V."/>
            <person name="Hibbett D."/>
            <person name="Nagy L.G."/>
            <person name="Martin F.M."/>
        </authorList>
    </citation>
    <scope>NUCLEOTIDE SEQUENCE</scope>
    <source>
        <strain evidence="4">UH-Tt-Lm1</strain>
    </source>
</reference>
<evidence type="ECO:0000313" key="5">
    <source>
        <dbReference type="Proteomes" id="UP000736335"/>
    </source>
</evidence>
<accession>A0A9P6HPJ5</accession>
<proteinExistence type="predicted"/>
<keyword evidence="2" id="KW-1133">Transmembrane helix</keyword>
<evidence type="ECO:0000256" key="1">
    <source>
        <dbReference type="SAM" id="MobiDB-lite"/>
    </source>
</evidence>
<comment type="caution">
    <text evidence="4">The sequence shown here is derived from an EMBL/GenBank/DDBJ whole genome shotgun (WGS) entry which is preliminary data.</text>
</comment>
<organism evidence="4 5">
    <name type="scientific">Thelephora terrestris</name>
    <dbReference type="NCBI Taxonomy" id="56493"/>
    <lineage>
        <taxon>Eukaryota</taxon>
        <taxon>Fungi</taxon>
        <taxon>Dikarya</taxon>
        <taxon>Basidiomycota</taxon>
        <taxon>Agaricomycotina</taxon>
        <taxon>Agaricomycetes</taxon>
        <taxon>Thelephorales</taxon>
        <taxon>Thelephoraceae</taxon>
        <taxon>Thelephora</taxon>
    </lineage>
</organism>